<accession>A0A2H0CVK7</accession>
<dbReference type="PANTHER" id="PTHR46401">
    <property type="entry name" value="GLYCOSYLTRANSFERASE WBBK-RELATED"/>
    <property type="match status" value="1"/>
</dbReference>
<comment type="subcellular location">
    <subcellularLocation>
        <location evidence="1">Membrane</location>
        <topology evidence="1">Multi-pass membrane protein</topology>
    </subcellularLocation>
</comment>
<feature type="transmembrane region" description="Helical" evidence="6">
    <location>
        <begin position="541"/>
        <end position="561"/>
    </location>
</feature>
<dbReference type="InterPro" id="IPR007267">
    <property type="entry name" value="GtrA_DPMS_TM"/>
</dbReference>
<dbReference type="Proteomes" id="UP000230638">
    <property type="component" value="Unassembled WGS sequence"/>
</dbReference>
<dbReference type="PANTHER" id="PTHR46401:SF2">
    <property type="entry name" value="GLYCOSYLTRANSFERASE WBBK-RELATED"/>
    <property type="match status" value="1"/>
</dbReference>
<feature type="transmembrane region" description="Helical" evidence="6">
    <location>
        <begin position="401"/>
        <end position="419"/>
    </location>
</feature>
<keyword evidence="4 6" id="KW-1133">Transmembrane helix</keyword>
<evidence type="ECO:0000313" key="9">
    <source>
        <dbReference type="Proteomes" id="UP000230638"/>
    </source>
</evidence>
<evidence type="ECO:0000256" key="6">
    <source>
        <dbReference type="SAM" id="Phobius"/>
    </source>
</evidence>
<feature type="transmembrane region" description="Helical" evidence="6">
    <location>
        <begin position="499"/>
        <end position="520"/>
    </location>
</feature>
<evidence type="ECO:0000256" key="1">
    <source>
        <dbReference type="ARBA" id="ARBA00004141"/>
    </source>
</evidence>
<dbReference type="GO" id="GO:0016020">
    <property type="term" value="C:membrane"/>
    <property type="evidence" value="ECO:0007669"/>
    <property type="project" value="UniProtKB-SubCell"/>
</dbReference>
<evidence type="ECO:0000256" key="5">
    <source>
        <dbReference type="ARBA" id="ARBA00023136"/>
    </source>
</evidence>
<dbReference type="AlphaFoldDB" id="A0A2H0CVK7"/>
<dbReference type="Gene3D" id="3.40.50.2000">
    <property type="entry name" value="Glycogen Phosphorylase B"/>
    <property type="match status" value="1"/>
</dbReference>
<feature type="transmembrane region" description="Helical" evidence="6">
    <location>
        <begin position="439"/>
        <end position="460"/>
    </location>
</feature>
<dbReference type="GO" id="GO:0016757">
    <property type="term" value="F:glycosyltransferase activity"/>
    <property type="evidence" value="ECO:0007669"/>
    <property type="project" value="TreeGrafter"/>
</dbReference>
<evidence type="ECO:0000256" key="2">
    <source>
        <dbReference type="ARBA" id="ARBA00022679"/>
    </source>
</evidence>
<keyword evidence="2" id="KW-0808">Transferase</keyword>
<organism evidence="8 9">
    <name type="scientific">Candidatus Lloydbacteria bacterium CG22_combo_CG10-13_8_21_14_all_47_15</name>
    <dbReference type="NCBI Taxonomy" id="1974635"/>
    <lineage>
        <taxon>Bacteria</taxon>
        <taxon>Candidatus Lloydiibacteriota</taxon>
    </lineage>
</organism>
<sequence length="604" mass="68441">MKLLYFANMRLPTEKAHGIQIMKMLEAFSEHSETRARLIVPRRINKIKKDPFEYYGVARNFTVTRLPTIDLLFLPFWKTLWFFVESIGFAKMVFWYALFHRGMIPYTRDFIIVAYLSFLPGPFFYEIHMLPERIRWWHSIVFRRCSGLVVISRGLKQALFSAGVPEEKILVAPDAADIGMFNISLSKEESRRTLHLSPDKTIVLYTGHLYGWKGAQVLADAARELGNDVLVYIVGGTEDDIRAFRSRNAGVENLVVTGHRPHGEMPIWLKAADLLVLPTSGKEKIGREYTSPMKLFEYMASGTPIIASDVPSIREVLTDDDAVFFAPDDREILARAIKTNIAKPDALRNLAAHALQKANQYTWKVRATRILSFLGTRRTTEMVYKDDGRRFVGHIFTKTDFARGTMAGGAIALLGIPILKNIGFFEVSFVETHRTSILFLWLVALPAFAVGWLYIASRLSARWPAVFEVSKYGLIGSLNTVLSAGIFNFLILVTGIAKGFVVDIFFVIAFAITITHSFFWNKFWTFKAHDTNNGKMEYVKFLTVTTVTSIINVFLLHIIVNTLGAPAGIVPKVWANIAFATLIPVSFLGNFFGYKIFVFTHRSR</sequence>
<evidence type="ECO:0000259" key="7">
    <source>
        <dbReference type="Pfam" id="PF04138"/>
    </source>
</evidence>
<comment type="caution">
    <text evidence="8">The sequence shown here is derived from an EMBL/GenBank/DDBJ whole genome shotgun (WGS) entry which is preliminary data.</text>
</comment>
<reference evidence="8 9" key="1">
    <citation type="submission" date="2017-09" db="EMBL/GenBank/DDBJ databases">
        <title>Depth-based differentiation of microbial function through sediment-hosted aquifers and enrichment of novel symbionts in the deep terrestrial subsurface.</title>
        <authorList>
            <person name="Probst A.J."/>
            <person name="Ladd B."/>
            <person name="Jarett J.K."/>
            <person name="Geller-Mcgrath D.E."/>
            <person name="Sieber C.M."/>
            <person name="Emerson J.B."/>
            <person name="Anantharaman K."/>
            <person name="Thomas B.C."/>
            <person name="Malmstrom R."/>
            <person name="Stieglmeier M."/>
            <person name="Klingl A."/>
            <person name="Woyke T."/>
            <person name="Ryan C.M."/>
            <person name="Banfield J.F."/>
        </authorList>
    </citation>
    <scope>NUCLEOTIDE SEQUENCE [LARGE SCALE GENOMIC DNA]</scope>
    <source>
        <strain evidence="8">CG22_combo_CG10-13_8_21_14_all_47_15</strain>
    </source>
</reference>
<feature type="transmembrane region" description="Helical" evidence="6">
    <location>
        <begin position="80"/>
        <end position="98"/>
    </location>
</feature>
<dbReference type="SUPFAM" id="SSF53756">
    <property type="entry name" value="UDP-Glycosyltransferase/glycogen phosphorylase"/>
    <property type="match status" value="1"/>
</dbReference>
<feature type="transmembrane region" description="Helical" evidence="6">
    <location>
        <begin position="573"/>
        <end position="594"/>
    </location>
</feature>
<dbReference type="GO" id="GO:0000271">
    <property type="term" value="P:polysaccharide biosynthetic process"/>
    <property type="evidence" value="ECO:0007669"/>
    <property type="project" value="InterPro"/>
</dbReference>
<dbReference type="Pfam" id="PF04138">
    <property type="entry name" value="GtrA_DPMS_TM"/>
    <property type="match status" value="1"/>
</dbReference>
<evidence type="ECO:0000313" key="8">
    <source>
        <dbReference type="EMBL" id="PIP73781.1"/>
    </source>
</evidence>
<name>A0A2H0CVK7_9BACT</name>
<dbReference type="EMBL" id="PCTL01000007">
    <property type="protein sequence ID" value="PIP73781.1"/>
    <property type="molecule type" value="Genomic_DNA"/>
</dbReference>
<gene>
    <name evidence="8" type="ORF">COW88_00930</name>
</gene>
<proteinExistence type="predicted"/>
<evidence type="ECO:0000256" key="4">
    <source>
        <dbReference type="ARBA" id="ARBA00022989"/>
    </source>
</evidence>
<feature type="domain" description="GtrA/DPMS transmembrane" evidence="7">
    <location>
        <begin position="471"/>
        <end position="599"/>
    </location>
</feature>
<feature type="transmembrane region" description="Helical" evidence="6">
    <location>
        <begin position="472"/>
        <end position="493"/>
    </location>
</feature>
<dbReference type="Pfam" id="PF13692">
    <property type="entry name" value="Glyco_trans_1_4"/>
    <property type="match status" value="1"/>
</dbReference>
<protein>
    <recommendedName>
        <fullName evidence="7">GtrA/DPMS transmembrane domain-containing protein</fullName>
    </recommendedName>
</protein>
<keyword evidence="3 6" id="KW-0812">Transmembrane</keyword>
<evidence type="ECO:0000256" key="3">
    <source>
        <dbReference type="ARBA" id="ARBA00022692"/>
    </source>
</evidence>
<keyword evidence="5 6" id="KW-0472">Membrane</keyword>